<organism evidence="4">
    <name type="scientific">Tanacetum cinerariifolium</name>
    <name type="common">Dalmatian daisy</name>
    <name type="synonym">Chrysanthemum cinerariifolium</name>
    <dbReference type="NCBI Taxonomy" id="118510"/>
    <lineage>
        <taxon>Eukaryota</taxon>
        <taxon>Viridiplantae</taxon>
        <taxon>Streptophyta</taxon>
        <taxon>Embryophyta</taxon>
        <taxon>Tracheophyta</taxon>
        <taxon>Spermatophyta</taxon>
        <taxon>Magnoliopsida</taxon>
        <taxon>eudicotyledons</taxon>
        <taxon>Gunneridae</taxon>
        <taxon>Pentapetalae</taxon>
        <taxon>asterids</taxon>
        <taxon>campanulids</taxon>
        <taxon>Asterales</taxon>
        <taxon>Asteraceae</taxon>
        <taxon>Asteroideae</taxon>
        <taxon>Anthemideae</taxon>
        <taxon>Anthemidinae</taxon>
        <taxon>Tanacetum</taxon>
    </lineage>
</organism>
<dbReference type="InterPro" id="IPR013103">
    <property type="entry name" value="RVT_2"/>
</dbReference>
<name>A0A699H1Y0_TANCI</name>
<dbReference type="Pfam" id="PF07727">
    <property type="entry name" value="RVT_2"/>
    <property type="match status" value="1"/>
</dbReference>
<proteinExistence type="predicted"/>
<dbReference type="InterPro" id="IPR054722">
    <property type="entry name" value="PolX-like_BBD"/>
</dbReference>
<accession>A0A699H1Y0</accession>
<dbReference type="PANTHER" id="PTHR11439">
    <property type="entry name" value="GAG-POL-RELATED RETROTRANSPOSON"/>
    <property type="match status" value="1"/>
</dbReference>
<evidence type="ECO:0000313" key="4">
    <source>
        <dbReference type="EMBL" id="GEX13003.1"/>
    </source>
</evidence>
<gene>
    <name evidence="4" type="ORF">Tci_284978</name>
</gene>
<dbReference type="PANTHER" id="PTHR11439:SF509">
    <property type="entry name" value="RNA-DIRECTED DNA POLYMERASE"/>
    <property type="match status" value="1"/>
</dbReference>
<keyword evidence="1" id="KW-0175">Coiled coil</keyword>
<comment type="caution">
    <text evidence="4">The sequence shown here is derived from an EMBL/GenBank/DDBJ whole genome shotgun (WGS) entry which is preliminary data.</text>
</comment>
<evidence type="ECO:0000259" key="2">
    <source>
        <dbReference type="Pfam" id="PF07727"/>
    </source>
</evidence>
<evidence type="ECO:0000259" key="3">
    <source>
        <dbReference type="Pfam" id="PF22936"/>
    </source>
</evidence>
<evidence type="ECO:0000256" key="1">
    <source>
        <dbReference type="SAM" id="Coils"/>
    </source>
</evidence>
<dbReference type="EMBL" id="BKCJ010091081">
    <property type="protein sequence ID" value="GEX13003.1"/>
    <property type="molecule type" value="Genomic_DNA"/>
</dbReference>
<evidence type="ECO:0008006" key="5">
    <source>
        <dbReference type="Google" id="ProtNLM"/>
    </source>
</evidence>
<feature type="coiled-coil region" evidence="1">
    <location>
        <begin position="464"/>
        <end position="491"/>
    </location>
</feature>
<sequence>RFGSKYYFGGSLVRTVSAVCPISTEEKIMGVNVLKSIDEGPFKMGKFKETLAEGTEGALYLGPERDRVFADLTPEENERFKANIRSELTKDERESQLYDEFEHFRQNKRETIQEYYVRGRFVTTVKLNIGLKQSNYDQLYAYLKQHKAHANEKKMMLERYTQHAIDPLALVSNVSPDQYPSQYKMLLMQAQENGSVLDEEQLLFIAGGQTNTFNDDVDEAPVQDLVLNEDNVFQSDQCDAFDYDVDEILTTRTIFMVNISSADPIYDEASPSYDLDILSEVQDHDNYLDSVGEYHDVHEMQNNVQPNYVVDSDTEYTSDSNIILYEQYVKDNTMPFVQSNVSSMPSDALMLIINDIYKKQVKLYERRERFKLNEREQKIDEQLRIIITNRNIKEENLKKELHSMKMQINSTINHNKSMVEEVTNLKKDFQQKENKYLEEFLDMKALKEKGEDKLFKQEHFEGIQKALVKKVKEMKEIFEQMEDEVEQNAETSALLAGNENLKAKIKGKMKCVTMDFVKPKVLAPCAISSTEASRSKPRRNTKNTRILPARSDIKKKVVQIVLWYLDSGCSKHMTRNHSRLMNFVKKFIGTVRFRNDHFGAIMGYRDYVIGNSVISRVYYVEGLGHNLFSAGQFCDSNLEFVFRKHSCYVRNEDVVELLKGLEPILLTPGQISLGLIPDPVLAAPYVPPTNKDLEILFQPMFDEYLKPHNVERLVPPAPVVQVPVVSVGIPFLQLLIKMYRPQVIHCHPQKYNLLSYIKVLQLDPLSKTILLLMLKTILLLQVWELVPKPDCVMIIALKWNYKVKLDEYVDVLKNNARLVAKGYRQEDDDIMFASTDPKACDIFPKEMSLKFQMSMMRHVSFFLGLKVSQSLEGIFINQSKYALEIKKNGMDTSDPVDTPMVDRLKLDEDPLGIPVDQTRYQAKPTKKYLKEIKRVFQYLRGIINWGLWYLKDTGMALTAYANANHTGSQDTRRSTLRSAQFLRDKLVSWSSKK</sequence>
<protein>
    <recommendedName>
        <fullName evidence="5">Reverse transcriptase Ty1/copia-type domain-containing protein</fullName>
    </recommendedName>
</protein>
<feature type="non-terminal residue" evidence="4">
    <location>
        <position position="1"/>
    </location>
</feature>
<dbReference type="Pfam" id="PF22936">
    <property type="entry name" value="Pol_BBD"/>
    <property type="match status" value="1"/>
</dbReference>
<feature type="domain" description="Reverse transcriptase Ty1/copia-type" evidence="2">
    <location>
        <begin position="828"/>
        <end position="901"/>
    </location>
</feature>
<dbReference type="AlphaFoldDB" id="A0A699H1Y0"/>
<reference evidence="4" key="1">
    <citation type="journal article" date="2019" name="Sci. Rep.">
        <title>Draft genome of Tanacetum cinerariifolium, the natural source of mosquito coil.</title>
        <authorList>
            <person name="Yamashiro T."/>
            <person name="Shiraishi A."/>
            <person name="Satake H."/>
            <person name="Nakayama K."/>
        </authorList>
    </citation>
    <scope>NUCLEOTIDE SEQUENCE</scope>
</reference>
<feature type="domain" description="Retrovirus-related Pol polyprotein from transposon TNT 1-94-like beta-barrel" evidence="3">
    <location>
        <begin position="563"/>
        <end position="636"/>
    </location>
</feature>